<evidence type="ECO:0000256" key="1">
    <source>
        <dbReference type="SAM" id="MobiDB-lite"/>
    </source>
</evidence>
<evidence type="ECO:0000313" key="3">
    <source>
        <dbReference type="Proteomes" id="UP001152795"/>
    </source>
</evidence>
<dbReference type="AlphaFoldDB" id="A0A6S7JUA2"/>
<reference evidence="2" key="1">
    <citation type="submission" date="2020-04" db="EMBL/GenBank/DDBJ databases">
        <authorList>
            <person name="Alioto T."/>
            <person name="Alioto T."/>
            <person name="Gomez Garrido J."/>
        </authorList>
    </citation>
    <scope>NUCLEOTIDE SEQUENCE</scope>
    <source>
        <strain evidence="2">A484AB</strain>
    </source>
</reference>
<sequence>MNTYGSSILPIITIEAEESASKEEITPESAENLGAKKPGTMTFLDQQEQDKVRQLLYAYQQKEMKDNGCQTELYICKCQEVVVQRLEKIEQNVEKILMFMERSKHEEKISGPEKQILESGEFLFNSDPVYAFDNNSIEDSGSLPSLAEISNVLNIDETLPGMETSTIYLSKIATPSNQSPITPTVHHSVPAGLLKSASQSTPANPSTQQSTPAISSTQQSTPANPSTQQSTLAIPSTQQSTPVILSTQQSTPVILSTQQSTPAISSTQQSTPANPSTQQSTPAIPSTQ</sequence>
<gene>
    <name evidence="2" type="ORF">PACLA_8A075246</name>
</gene>
<name>A0A6S7JUA2_PARCT</name>
<feature type="region of interest" description="Disordered" evidence="1">
    <location>
        <begin position="19"/>
        <end position="38"/>
    </location>
</feature>
<organism evidence="2 3">
    <name type="scientific">Paramuricea clavata</name>
    <name type="common">Red gorgonian</name>
    <name type="synonym">Violescent sea-whip</name>
    <dbReference type="NCBI Taxonomy" id="317549"/>
    <lineage>
        <taxon>Eukaryota</taxon>
        <taxon>Metazoa</taxon>
        <taxon>Cnidaria</taxon>
        <taxon>Anthozoa</taxon>
        <taxon>Octocorallia</taxon>
        <taxon>Malacalcyonacea</taxon>
        <taxon>Plexauridae</taxon>
        <taxon>Paramuricea</taxon>
    </lineage>
</organism>
<accession>A0A6S7JUA2</accession>
<proteinExistence type="predicted"/>
<dbReference type="OrthoDB" id="6162027at2759"/>
<feature type="compositionally biased region" description="Polar residues" evidence="1">
    <location>
        <begin position="196"/>
        <end position="288"/>
    </location>
</feature>
<keyword evidence="3" id="KW-1185">Reference proteome</keyword>
<protein>
    <submittedName>
        <fullName evidence="2">Uncharacterized protein</fullName>
    </submittedName>
</protein>
<feature type="non-terminal residue" evidence="2">
    <location>
        <position position="1"/>
    </location>
</feature>
<evidence type="ECO:0000313" key="2">
    <source>
        <dbReference type="EMBL" id="CAB4034621.1"/>
    </source>
</evidence>
<feature type="region of interest" description="Disordered" evidence="1">
    <location>
        <begin position="195"/>
        <end position="288"/>
    </location>
</feature>
<comment type="caution">
    <text evidence="2">The sequence shown here is derived from an EMBL/GenBank/DDBJ whole genome shotgun (WGS) entry which is preliminary data.</text>
</comment>
<dbReference type="Proteomes" id="UP001152795">
    <property type="component" value="Unassembled WGS sequence"/>
</dbReference>
<dbReference type="EMBL" id="CACRXK020020274">
    <property type="protein sequence ID" value="CAB4034621.1"/>
    <property type="molecule type" value="Genomic_DNA"/>
</dbReference>